<dbReference type="RefSeq" id="WP_103095331.1">
    <property type="nucleotide sequence ID" value="NZ_LYMM01000025.1"/>
</dbReference>
<feature type="domain" description="HphA C-terminal" evidence="3">
    <location>
        <begin position="142"/>
        <end position="263"/>
    </location>
</feature>
<dbReference type="InterPro" id="IPR054536">
    <property type="entry name" value="HphA_C"/>
</dbReference>
<sequence length="264" mass="25980">MNFSNLKTLAAATALAGAVLAGTAQAQTATITGGSSDSTKVDIGVSTVSAGSIHVPGRVGIGVPNTGLTTRIDFQGLKAILGNNEVTSFVNTTNAETDHSQYGRFDFAQAGSNDVWFGEWSQTGSVSGGSHTVYYGGTNATTAIPTSGNASYTVKGISNYAGNGLLSGTFNAAFIGGAGTLNGSLTNSASSYTVNIGTAAINSSGAISGAGASASSATATLATGGTVSGQFFGANVEALAGYVKFGNGSTAARQYDTAFGGTKN</sequence>
<dbReference type="InterPro" id="IPR011250">
    <property type="entry name" value="OMP/PagP_B-barrel"/>
</dbReference>
<evidence type="ECO:0008006" key="6">
    <source>
        <dbReference type="Google" id="ProtNLM"/>
    </source>
</evidence>
<reference evidence="4 5" key="1">
    <citation type="submission" date="2016-05" db="EMBL/GenBank/DDBJ databases">
        <title>Complete genome sequence of Novosphingobium guangzhouense SA925(T).</title>
        <authorList>
            <person name="Sha S."/>
        </authorList>
    </citation>
    <scope>NUCLEOTIDE SEQUENCE [LARGE SCALE GENOMIC DNA]</scope>
    <source>
        <strain evidence="4 5">SA925</strain>
    </source>
</reference>
<dbReference type="SUPFAM" id="SSF56925">
    <property type="entry name" value="OMPA-like"/>
    <property type="match status" value="1"/>
</dbReference>
<feature type="domain" description="HphA N-terminal heme-binding" evidence="2">
    <location>
        <begin position="25"/>
        <end position="132"/>
    </location>
</feature>
<protein>
    <recommendedName>
        <fullName evidence="6">Transferrin-binding protein B C-lobe/N-lobe beta barrel domain-containing protein</fullName>
    </recommendedName>
</protein>
<evidence type="ECO:0000259" key="3">
    <source>
        <dbReference type="Pfam" id="PF22829"/>
    </source>
</evidence>
<dbReference type="OrthoDB" id="8607327at2"/>
<dbReference type="EMBL" id="LYMM01000025">
    <property type="protein sequence ID" value="PNU05541.1"/>
    <property type="molecule type" value="Genomic_DNA"/>
</dbReference>
<comment type="caution">
    <text evidence="4">The sequence shown here is derived from an EMBL/GenBank/DDBJ whole genome shotgun (WGS) entry which is preliminary data.</text>
</comment>
<organism evidence="4 5">
    <name type="scientific">Novosphingobium guangzhouense</name>
    <dbReference type="NCBI Taxonomy" id="1850347"/>
    <lineage>
        <taxon>Bacteria</taxon>
        <taxon>Pseudomonadati</taxon>
        <taxon>Pseudomonadota</taxon>
        <taxon>Alphaproteobacteria</taxon>
        <taxon>Sphingomonadales</taxon>
        <taxon>Sphingomonadaceae</taxon>
        <taxon>Novosphingobium</taxon>
    </lineage>
</organism>
<accession>A0A2K2G3F0</accession>
<name>A0A2K2G3F0_9SPHN</name>
<keyword evidence="5" id="KW-1185">Reference proteome</keyword>
<feature type="signal peptide" evidence="1">
    <location>
        <begin position="1"/>
        <end position="26"/>
    </location>
</feature>
<proteinExistence type="predicted"/>
<dbReference type="Proteomes" id="UP000236327">
    <property type="component" value="Unassembled WGS sequence"/>
</dbReference>
<dbReference type="Pfam" id="PF22828">
    <property type="entry name" value="HphA_N"/>
    <property type="match status" value="1"/>
</dbReference>
<dbReference type="Pfam" id="PF22829">
    <property type="entry name" value="HphA_C"/>
    <property type="match status" value="1"/>
</dbReference>
<feature type="chain" id="PRO_5014438980" description="Transferrin-binding protein B C-lobe/N-lobe beta barrel domain-containing protein" evidence="1">
    <location>
        <begin position="27"/>
        <end position="264"/>
    </location>
</feature>
<keyword evidence="1" id="KW-0732">Signal</keyword>
<evidence type="ECO:0000313" key="5">
    <source>
        <dbReference type="Proteomes" id="UP000236327"/>
    </source>
</evidence>
<evidence type="ECO:0000259" key="2">
    <source>
        <dbReference type="Pfam" id="PF22828"/>
    </source>
</evidence>
<dbReference type="InterPro" id="IPR054843">
    <property type="entry name" value="Slam_hemophilin_C"/>
</dbReference>
<dbReference type="InterPro" id="IPR054535">
    <property type="entry name" value="HphA_N"/>
</dbReference>
<evidence type="ECO:0000256" key="1">
    <source>
        <dbReference type="SAM" id="SignalP"/>
    </source>
</evidence>
<dbReference type="NCBIfam" id="NF041636">
    <property type="entry name" value="slam_lipo"/>
    <property type="match status" value="1"/>
</dbReference>
<dbReference type="AlphaFoldDB" id="A0A2K2G3F0"/>
<dbReference type="Gene3D" id="2.40.160.90">
    <property type="match status" value="1"/>
</dbReference>
<gene>
    <name evidence="4" type="ORF">A8V01_16350</name>
</gene>
<evidence type="ECO:0000313" key="4">
    <source>
        <dbReference type="EMBL" id="PNU05541.1"/>
    </source>
</evidence>